<feature type="chain" id="PRO_5046626036" description="MYXO-CTERM domain-containing protein" evidence="1">
    <location>
        <begin position="22"/>
        <end position="354"/>
    </location>
</feature>
<gene>
    <name evidence="2" type="ORF">POL58_02400</name>
</gene>
<accession>A0ABT5B054</accession>
<evidence type="ECO:0000313" key="3">
    <source>
        <dbReference type="Proteomes" id="UP001217838"/>
    </source>
</evidence>
<evidence type="ECO:0000256" key="1">
    <source>
        <dbReference type="SAM" id="SignalP"/>
    </source>
</evidence>
<dbReference type="RefSeq" id="WP_271994145.1">
    <property type="nucleotide sequence ID" value="NZ_JAQNDN010000001.1"/>
</dbReference>
<name>A0ABT5B054_9BACT</name>
<dbReference type="EMBL" id="JAQNDN010000001">
    <property type="protein sequence ID" value="MDC0666562.1"/>
    <property type="molecule type" value="Genomic_DNA"/>
</dbReference>
<feature type="signal peptide" evidence="1">
    <location>
        <begin position="1"/>
        <end position="21"/>
    </location>
</feature>
<protein>
    <recommendedName>
        <fullName evidence="4">MYXO-CTERM domain-containing protein</fullName>
    </recommendedName>
</protein>
<evidence type="ECO:0000313" key="2">
    <source>
        <dbReference type="EMBL" id="MDC0666562.1"/>
    </source>
</evidence>
<reference evidence="2 3" key="1">
    <citation type="submission" date="2022-11" db="EMBL/GenBank/DDBJ databases">
        <title>Minimal conservation of predation-associated metabolite biosynthetic gene clusters underscores biosynthetic potential of Myxococcota including descriptions for ten novel species: Archangium lansinium sp. nov., Myxococcus landrumus sp. nov., Nannocystis bai.</title>
        <authorList>
            <person name="Ahearne A."/>
            <person name="Stevens C."/>
            <person name="Dowd S."/>
        </authorList>
    </citation>
    <scope>NUCLEOTIDE SEQUENCE [LARGE SCALE GENOMIC DNA]</scope>
    <source>
        <strain evidence="2 3">NCELM</strain>
    </source>
</reference>
<organism evidence="2 3">
    <name type="scientific">Nannocystis radixulma</name>
    <dbReference type="NCBI Taxonomy" id="2995305"/>
    <lineage>
        <taxon>Bacteria</taxon>
        <taxon>Pseudomonadati</taxon>
        <taxon>Myxococcota</taxon>
        <taxon>Polyangia</taxon>
        <taxon>Nannocystales</taxon>
        <taxon>Nannocystaceae</taxon>
        <taxon>Nannocystis</taxon>
    </lineage>
</organism>
<comment type="caution">
    <text evidence="2">The sequence shown here is derived from an EMBL/GenBank/DDBJ whole genome shotgun (WGS) entry which is preliminary data.</text>
</comment>
<proteinExistence type="predicted"/>
<keyword evidence="3" id="KW-1185">Reference proteome</keyword>
<sequence length="354" mass="38027">MNFRILRRAGLLALFTGVALASARPARACSSDDLDRGLTIKTPSDPRQIAGDGVLAFDAFIRGEAPEVALARFSLYLSSETDGEMVSGEVSHRLLGTAAYGLLDDHSEIVLVWRPEAPLAPGEYVAHATLMESFPIGWSFPVVVVDAPAAPLSPPRVEDIAAAEFDHEARERVCCEQSTTSCGPRSLCLPTRVQVVPGFRVRATLEPADVERAWLWVAPWDGEEPGAPFERMNPWQTYPDARPWWSEWTVAHDIRLPEAAGERCIVVGATSLIDGSVALAPPVCGELAAAREEARTPEFAGFDGGQACISPPVYEDDGSPYPPEPAGGCRLAGSGAPPLLVLVVLVGRRRRRAG</sequence>
<dbReference type="Proteomes" id="UP001217838">
    <property type="component" value="Unassembled WGS sequence"/>
</dbReference>
<keyword evidence="1" id="KW-0732">Signal</keyword>
<evidence type="ECO:0008006" key="4">
    <source>
        <dbReference type="Google" id="ProtNLM"/>
    </source>
</evidence>